<keyword evidence="1" id="KW-1133">Transmembrane helix</keyword>
<dbReference type="InterPro" id="IPR007345">
    <property type="entry name" value="Polysacch_pyruvyl_Trfase"/>
</dbReference>
<evidence type="ECO:0000256" key="1">
    <source>
        <dbReference type="SAM" id="Phobius"/>
    </source>
</evidence>
<evidence type="ECO:0000313" key="4">
    <source>
        <dbReference type="Proteomes" id="UP000305874"/>
    </source>
</evidence>
<evidence type="ECO:0000259" key="2">
    <source>
        <dbReference type="Pfam" id="PF04230"/>
    </source>
</evidence>
<dbReference type="EMBL" id="PNCG01000014">
    <property type="protein sequence ID" value="TMP86463.1"/>
    <property type="molecule type" value="Genomic_DNA"/>
</dbReference>
<dbReference type="PANTHER" id="PTHR36836:SF1">
    <property type="entry name" value="COLANIC ACID BIOSYNTHESIS PROTEIN WCAK"/>
    <property type="match status" value="1"/>
</dbReference>
<dbReference type="Pfam" id="PF04230">
    <property type="entry name" value="PS_pyruv_trans"/>
    <property type="match status" value="1"/>
</dbReference>
<proteinExistence type="predicted"/>
<gene>
    <name evidence="3" type="ORF">CWC05_13735</name>
</gene>
<feature type="transmembrane region" description="Helical" evidence="1">
    <location>
        <begin position="107"/>
        <end position="130"/>
    </location>
</feature>
<evidence type="ECO:0000313" key="3">
    <source>
        <dbReference type="EMBL" id="TMP86463.1"/>
    </source>
</evidence>
<keyword evidence="1" id="KW-0812">Transmembrane</keyword>
<comment type="caution">
    <text evidence="3">The sequence shown here is derived from an EMBL/GenBank/DDBJ whole genome shotgun (WGS) entry which is preliminary data.</text>
</comment>
<reference evidence="3 4" key="1">
    <citation type="submission" date="2017-12" db="EMBL/GenBank/DDBJ databases">
        <authorList>
            <person name="Paulsen S."/>
            <person name="Gram L.K."/>
        </authorList>
    </citation>
    <scope>NUCLEOTIDE SEQUENCE [LARGE SCALE GENOMIC DNA]</scope>
    <source>
        <strain evidence="3 4">S2897</strain>
    </source>
</reference>
<protein>
    <recommendedName>
        <fullName evidence="2">Polysaccharide pyruvyl transferase domain-containing protein</fullName>
    </recommendedName>
</protein>
<accession>A0A5S3Z2F6</accession>
<dbReference type="PANTHER" id="PTHR36836">
    <property type="entry name" value="COLANIC ACID BIOSYNTHESIS PROTEIN WCAK"/>
    <property type="match status" value="1"/>
</dbReference>
<dbReference type="Proteomes" id="UP000305874">
    <property type="component" value="Unassembled WGS sequence"/>
</dbReference>
<sequence length="365" mass="41495">MKQSARNRGYKLKKFLLVNENGSDNIGDHAINEGLKELLTESDCQFNSEPFSTTHVHQAPVNTTTTSLSLSQKLRKLLFSFKPFYLLMWLLKHKGRIKQSCSKDYDGIIIGGGQLILSGASFPPALYAWARYARKRKIPLYLLGVGCGEHFYASETWFIKQALKCSEKIYVREYQSVTKLKQLFDVEASFCPDLAFGLQPLASDNERKNILVGMTDFAVYTRYCHEVDTPKIANYKDYLHTWYNQVLSMYQPGMTIVLASTTLSDAQCNRDLYQLLNNSTLKDNIRLIDGVLPLADYRIELSRAKTVYSARMHSLILGKIEGAAIEPWIISKKIENFLGLYTQQNAADLKLQLREVTKLLGAESE</sequence>
<name>A0A5S3Z2F6_9GAMM</name>
<dbReference type="AlphaFoldDB" id="A0A5S3Z2F6"/>
<organism evidence="3 4">
    <name type="scientific">Pseudoalteromonas ruthenica</name>
    <dbReference type="NCBI Taxonomy" id="151081"/>
    <lineage>
        <taxon>Bacteria</taxon>
        <taxon>Pseudomonadati</taxon>
        <taxon>Pseudomonadota</taxon>
        <taxon>Gammaproteobacteria</taxon>
        <taxon>Alteromonadales</taxon>
        <taxon>Pseudoalteromonadaceae</taxon>
        <taxon>Pseudoalteromonas</taxon>
    </lineage>
</organism>
<keyword evidence="1" id="KW-0472">Membrane</keyword>
<reference evidence="4" key="2">
    <citation type="submission" date="2019-06" db="EMBL/GenBank/DDBJ databases">
        <title>Co-occurence of chitin degradation, pigmentation and bioactivity in marine Pseudoalteromonas.</title>
        <authorList>
            <person name="Sonnenschein E.C."/>
            <person name="Bech P.K."/>
        </authorList>
    </citation>
    <scope>NUCLEOTIDE SEQUENCE [LARGE SCALE GENOMIC DNA]</scope>
    <source>
        <strain evidence="4">S2897</strain>
    </source>
</reference>
<feature type="domain" description="Polysaccharide pyruvyl transferase" evidence="2">
    <location>
        <begin position="25"/>
        <end position="318"/>
    </location>
</feature>